<dbReference type="InterPro" id="IPR036237">
    <property type="entry name" value="Xyl_isomerase-like_sf"/>
</dbReference>
<dbReference type="InterPro" id="IPR019734">
    <property type="entry name" value="TPR_rpt"/>
</dbReference>
<keyword evidence="7" id="KW-0648">Protein biosynthesis</keyword>
<dbReference type="NCBIfam" id="TIGR00389">
    <property type="entry name" value="glyS_dimeric"/>
    <property type="match status" value="1"/>
</dbReference>
<dbReference type="Gene3D" id="3.20.20.150">
    <property type="entry name" value="Divalent-metal-dependent TIM barrel enzymes"/>
    <property type="match status" value="1"/>
</dbReference>
<name>A0A9P1BFC0_9DINO</name>
<evidence type="ECO:0000256" key="5">
    <source>
        <dbReference type="ARBA" id="ARBA00022741"/>
    </source>
</evidence>
<dbReference type="EC" id="6.1.1.14" evidence="2"/>
<dbReference type="InterPro" id="IPR002315">
    <property type="entry name" value="tRNA-synt_gly"/>
</dbReference>
<feature type="transmembrane region" description="Helical" evidence="10">
    <location>
        <begin position="106"/>
        <end position="127"/>
    </location>
</feature>
<evidence type="ECO:0000256" key="2">
    <source>
        <dbReference type="ARBA" id="ARBA00012829"/>
    </source>
</evidence>
<dbReference type="EMBL" id="CAMXCT020000001">
    <property type="protein sequence ID" value="CAL1125612.1"/>
    <property type="molecule type" value="Genomic_DNA"/>
</dbReference>
<dbReference type="InterPro" id="IPR045864">
    <property type="entry name" value="aa-tRNA-synth_II/BPL/LPL"/>
</dbReference>
<dbReference type="OrthoDB" id="57698at2759"/>
<feature type="transmembrane region" description="Helical" evidence="10">
    <location>
        <begin position="256"/>
        <end position="277"/>
    </location>
</feature>
<dbReference type="Pfam" id="PF13593">
    <property type="entry name" value="SBF_like"/>
    <property type="match status" value="1"/>
</dbReference>
<gene>
    <name evidence="12" type="ORF">C1SCF055_LOCUS827</name>
</gene>
<dbReference type="InterPro" id="IPR038770">
    <property type="entry name" value="Na+/solute_symporter_sf"/>
</dbReference>
<feature type="domain" description="Aminoacyl-transfer RNA synthetases class-II family profile" evidence="11">
    <location>
        <begin position="432"/>
        <end position="735"/>
    </location>
</feature>
<dbReference type="EMBL" id="CAMXCT010000001">
    <property type="protein sequence ID" value="CAI3972237.1"/>
    <property type="molecule type" value="Genomic_DNA"/>
</dbReference>
<keyword evidence="6" id="KW-0067">ATP-binding</keyword>
<evidence type="ECO:0000256" key="10">
    <source>
        <dbReference type="SAM" id="Phobius"/>
    </source>
</evidence>
<dbReference type="PROSITE" id="PS50293">
    <property type="entry name" value="TPR_REGION"/>
    <property type="match status" value="1"/>
</dbReference>
<dbReference type="CDD" id="cd00774">
    <property type="entry name" value="GlyRS-like_core"/>
    <property type="match status" value="1"/>
</dbReference>
<dbReference type="PROSITE" id="PS50862">
    <property type="entry name" value="AA_TRNA_LIGASE_II"/>
    <property type="match status" value="1"/>
</dbReference>
<feature type="transmembrane region" description="Helical" evidence="10">
    <location>
        <begin position="147"/>
        <end position="164"/>
    </location>
</feature>
<dbReference type="SUPFAM" id="SSF55681">
    <property type="entry name" value="Class II aaRS and biotin synthetases"/>
    <property type="match status" value="1"/>
</dbReference>
<dbReference type="Gene3D" id="3.40.50.800">
    <property type="entry name" value="Anticodon-binding domain"/>
    <property type="match status" value="1"/>
</dbReference>
<dbReference type="FunFam" id="3.40.50.800:FF:000002">
    <property type="entry name" value="Glycine--tRNA ligase"/>
    <property type="match status" value="1"/>
</dbReference>
<reference evidence="13 14" key="2">
    <citation type="submission" date="2024-05" db="EMBL/GenBank/DDBJ databases">
        <authorList>
            <person name="Chen Y."/>
            <person name="Shah S."/>
            <person name="Dougan E. K."/>
            <person name="Thang M."/>
            <person name="Chan C."/>
        </authorList>
    </citation>
    <scope>NUCLEOTIDE SEQUENCE [LARGE SCALE GENOMIC DNA]</scope>
</reference>
<keyword evidence="5" id="KW-0547">Nucleotide-binding</keyword>
<dbReference type="Gene3D" id="3.30.930.10">
    <property type="entry name" value="Bira Bifunctional Protein, Domain 2"/>
    <property type="match status" value="1"/>
</dbReference>
<dbReference type="InterPro" id="IPR033731">
    <property type="entry name" value="GlyRS-like_core"/>
</dbReference>
<keyword evidence="10" id="KW-0472">Membrane</keyword>
<dbReference type="Pfam" id="PF03129">
    <property type="entry name" value="HGTP_anticodon"/>
    <property type="match status" value="1"/>
</dbReference>
<keyword evidence="10" id="KW-1133">Transmembrane helix</keyword>
<feature type="transmembrane region" description="Helical" evidence="10">
    <location>
        <begin position="19"/>
        <end position="38"/>
    </location>
</feature>
<dbReference type="InterPro" id="IPR013022">
    <property type="entry name" value="Xyl_isomerase-like_TIM-brl"/>
</dbReference>
<dbReference type="Proteomes" id="UP001152797">
    <property type="component" value="Unassembled WGS sequence"/>
</dbReference>
<comment type="similarity">
    <text evidence="1">Belongs to the class-II aminoacyl-tRNA synthetase family.</text>
</comment>
<dbReference type="CDD" id="cd00858">
    <property type="entry name" value="GlyRS_anticodon"/>
    <property type="match status" value="1"/>
</dbReference>
<comment type="caution">
    <text evidence="12">The sequence shown here is derived from an EMBL/GenBank/DDBJ whole genome shotgun (WGS) entry which is preliminary data.</text>
</comment>
<dbReference type="GO" id="GO:0005524">
    <property type="term" value="F:ATP binding"/>
    <property type="evidence" value="ECO:0007669"/>
    <property type="project" value="UniProtKB-KW"/>
</dbReference>
<reference evidence="12" key="1">
    <citation type="submission" date="2022-10" db="EMBL/GenBank/DDBJ databases">
        <authorList>
            <person name="Chen Y."/>
            <person name="Dougan E. K."/>
            <person name="Chan C."/>
            <person name="Rhodes N."/>
            <person name="Thang M."/>
        </authorList>
    </citation>
    <scope>NUCLEOTIDE SEQUENCE</scope>
</reference>
<dbReference type="PANTHER" id="PTHR10745:SF8">
    <property type="entry name" value="DNA POLYMERASE SUBUNIT GAMMA-2, MITOCHONDRIAL"/>
    <property type="match status" value="1"/>
</dbReference>
<dbReference type="NCBIfam" id="NF003211">
    <property type="entry name" value="PRK04173.1"/>
    <property type="match status" value="1"/>
</dbReference>
<dbReference type="GO" id="GO:0006426">
    <property type="term" value="P:glycyl-tRNA aminoacylation"/>
    <property type="evidence" value="ECO:0007669"/>
    <property type="project" value="InterPro"/>
</dbReference>
<evidence type="ECO:0000313" key="14">
    <source>
        <dbReference type="Proteomes" id="UP001152797"/>
    </source>
</evidence>
<feature type="repeat" description="TPR" evidence="9">
    <location>
        <begin position="1259"/>
        <end position="1292"/>
    </location>
</feature>
<feature type="transmembrane region" description="Helical" evidence="10">
    <location>
        <begin position="176"/>
        <end position="198"/>
    </location>
</feature>
<dbReference type="SUPFAM" id="SSF52954">
    <property type="entry name" value="Class II aaRS ABD-related"/>
    <property type="match status" value="1"/>
</dbReference>
<dbReference type="InterPro" id="IPR027031">
    <property type="entry name" value="Gly-tRNA_synthase/POLG2"/>
</dbReference>
<evidence type="ECO:0000256" key="1">
    <source>
        <dbReference type="ARBA" id="ARBA00008226"/>
    </source>
</evidence>
<keyword evidence="8" id="KW-0030">Aminoacyl-tRNA synthetase</keyword>
<organism evidence="12">
    <name type="scientific">Cladocopium goreaui</name>
    <dbReference type="NCBI Taxonomy" id="2562237"/>
    <lineage>
        <taxon>Eukaryota</taxon>
        <taxon>Sar</taxon>
        <taxon>Alveolata</taxon>
        <taxon>Dinophyceae</taxon>
        <taxon>Suessiales</taxon>
        <taxon>Symbiodiniaceae</taxon>
        <taxon>Cladocopium</taxon>
    </lineage>
</organism>
<dbReference type="SUPFAM" id="SSF48452">
    <property type="entry name" value="TPR-like"/>
    <property type="match status" value="1"/>
</dbReference>
<evidence type="ECO:0000313" key="12">
    <source>
        <dbReference type="EMBL" id="CAI3972237.1"/>
    </source>
</evidence>
<proteinExistence type="inferred from homology"/>
<feature type="transmembrane region" description="Helical" evidence="10">
    <location>
        <begin position="213"/>
        <end position="235"/>
    </location>
</feature>
<dbReference type="SMART" id="SM00028">
    <property type="entry name" value="TPR"/>
    <property type="match status" value="2"/>
</dbReference>
<dbReference type="Gene3D" id="1.20.1530.20">
    <property type="match status" value="1"/>
</dbReference>
<dbReference type="InterPro" id="IPR011990">
    <property type="entry name" value="TPR-like_helical_dom_sf"/>
</dbReference>
<keyword evidence="10" id="KW-0812">Transmembrane</keyword>
<dbReference type="Pfam" id="PF00587">
    <property type="entry name" value="tRNA-synt_2b"/>
    <property type="match status" value="1"/>
</dbReference>
<dbReference type="SUPFAM" id="SSF51658">
    <property type="entry name" value="Xylose isomerase-like"/>
    <property type="match status" value="1"/>
</dbReference>
<evidence type="ECO:0000256" key="4">
    <source>
        <dbReference type="ARBA" id="ARBA00022598"/>
    </source>
</evidence>
<dbReference type="Pfam" id="PF14559">
    <property type="entry name" value="TPR_19"/>
    <property type="match status" value="1"/>
</dbReference>
<dbReference type="InterPro" id="IPR004154">
    <property type="entry name" value="Anticodon-bd"/>
</dbReference>
<dbReference type="InterPro" id="IPR016833">
    <property type="entry name" value="Put_Na-Bile_cotransptr"/>
</dbReference>
<dbReference type="GO" id="GO:0004820">
    <property type="term" value="F:glycine-tRNA ligase activity"/>
    <property type="evidence" value="ECO:0007669"/>
    <property type="project" value="UniProtKB-EC"/>
</dbReference>
<evidence type="ECO:0000256" key="6">
    <source>
        <dbReference type="ARBA" id="ARBA00022840"/>
    </source>
</evidence>
<evidence type="ECO:0000256" key="3">
    <source>
        <dbReference type="ARBA" id="ARBA00022490"/>
    </source>
</evidence>
<sequence>MLIVGFGFPASLEPLTVHIPRQLIVAGVLFLMALPLDASSMWQALRRPKAVLLAVLLNVLAVPLLAWPVSWLLRDDLSAGLMIAASVPSTLASAAVWTRRAGGNDAVAILCTMITNLACFIVVPLWLLASTGQDVELDPPLEMMAKLGVLVVIPIFLGQLLRLFKPCGAWAVRNKVPLGVVAQCGILTMVLIGAVSAGQELGTGDRSIGPGDWVLMITCVLGVHLAVLFGGHGIGRVIGIPRGDRIAVGFGGSQKTLMIGLHIATTYFSGLAMLPMITYHVGQLLLDTLVADWLREHTPAESEADGAGFLFQSSEIYGGIQGFWDYGPLGVELKRNVRETWWREMVTGHNDQIVPPGAPSAYQMTGLECTIIMHPQVWKASGHYDLFHDYMVDCRQSKRRYRYDQVEGRWAKVGENRAFIAIEAAGDEGEAEVERRALKHFKLRAKDADRLSWDGPMVSLTTLENFGEVLGPDAKELGTLTEPREFNLMFKTYLGALGGEESAAFLRPETAQGMFVNYKNVLDSTRVKLPFGIAQIGKSFRNEITPRNFTFRSREFEQMEMEFFCHPSQSPEWYKFWRDKRYQWYVNLGLASERLQLRDHDPDELSHYSCGTADIEYAFPFLPTGEFGELEGVAHRGDFDLRSHMEGKLVREGEELVVESGEDGKPRHRGSGKDLTYFDDQTRERFIPHVIEPAAGADRATLAFLCESYQVDDVPDAKGKSRERVYLKLHPKLAPIKAAVLPLVAKDGMPEIAQRIYADLKEGHNVFYDEKGAVGRRYARQDEAGTPLCITVDGQTLEDDTVTFRDRDTLKQWRVKVDDCVAELSARIQRGFVCTLDAPLEADFEDYAAGQCEAIELWLGKVDQYLKDHTVDDIRRLLDENELAAPVAAFQGGLLVSQGDARREHWDHFGRRLELCNQLGVQTLILACDVHGPLTQDDLERVSMSLGQAAVAAGEKNVRLALEFQAQATFGNNLQTAAALVAECGEPALGLCLDVFHYYCGPSKPDDIAYLSNENLFHIQVCDLLGQPRELASDADRILPGDGDFLLEPHFDRSILLESKGAVMRHIACWIIAASVVLCYDVGSLRGDDPRVPPGARQADLHNPFSSRYVDFQPNGLARRGNSGNFGNNCRRRGSGGFVVVPYYPVFGGGYYPPYYGGGYYGGGYGGYGYQEPTRIYNTTNVNINITPPANQPAANPARPAANPVPGVVNRDALPNSNPRARELSRRFIGFGDNQFAEGDYVDAQLRYRKAIKAAPDFAEAYFRRGQAMIALGQYDLAAEAIKQGLRLKPTWAISGNRLDDLYRDNDEAQEAHLVALLQELNKQPLNADLEFLVAWQMYFGGQRAGSQRHFEQAAQIAEDQRHLEGFLAVFEPQADQQQPMGRIDIEAAQLENTRPKLQPDPIRVGAEF</sequence>
<dbReference type="Pfam" id="PF01261">
    <property type="entry name" value="AP_endonuc_2"/>
    <property type="match status" value="1"/>
</dbReference>
<accession>A0A9P1BFC0</accession>
<dbReference type="EMBL" id="CAMXCT030000001">
    <property type="protein sequence ID" value="CAL4759549.1"/>
    <property type="molecule type" value="Genomic_DNA"/>
</dbReference>
<dbReference type="PROSITE" id="PS50005">
    <property type="entry name" value="TPR"/>
    <property type="match status" value="1"/>
</dbReference>
<feature type="transmembrane region" description="Helical" evidence="10">
    <location>
        <begin position="79"/>
        <end position="97"/>
    </location>
</feature>
<evidence type="ECO:0000259" key="11">
    <source>
        <dbReference type="PROSITE" id="PS50862"/>
    </source>
</evidence>
<dbReference type="InterPro" id="IPR036621">
    <property type="entry name" value="Anticodon-bd_dom_sf"/>
</dbReference>
<evidence type="ECO:0000256" key="9">
    <source>
        <dbReference type="PROSITE-ProRule" id="PRU00339"/>
    </source>
</evidence>
<evidence type="ECO:0000313" key="13">
    <source>
        <dbReference type="EMBL" id="CAL4759549.1"/>
    </source>
</evidence>
<dbReference type="PANTHER" id="PTHR10745">
    <property type="entry name" value="GLYCYL-TRNA SYNTHETASE/DNA POLYMERASE SUBUNIT GAMMA-2"/>
    <property type="match status" value="1"/>
</dbReference>
<keyword evidence="3" id="KW-0963">Cytoplasm</keyword>
<dbReference type="GO" id="GO:0005737">
    <property type="term" value="C:cytoplasm"/>
    <property type="evidence" value="ECO:0007669"/>
    <property type="project" value="InterPro"/>
</dbReference>
<dbReference type="PRINTS" id="PR01043">
    <property type="entry name" value="TRNASYNTHGLY"/>
</dbReference>
<evidence type="ECO:0000256" key="8">
    <source>
        <dbReference type="ARBA" id="ARBA00023146"/>
    </source>
</evidence>
<feature type="transmembrane region" description="Helical" evidence="10">
    <location>
        <begin position="50"/>
        <end position="73"/>
    </location>
</feature>
<keyword evidence="14" id="KW-1185">Reference proteome</keyword>
<protein>
    <recommendedName>
        <fullName evidence="2">glycine--tRNA ligase</fullName>
        <ecNumber evidence="2">6.1.1.14</ecNumber>
    </recommendedName>
</protein>
<dbReference type="Gene3D" id="1.25.40.10">
    <property type="entry name" value="Tetratricopeptide repeat domain"/>
    <property type="match status" value="1"/>
</dbReference>
<dbReference type="GO" id="GO:0044281">
    <property type="term" value="P:small molecule metabolic process"/>
    <property type="evidence" value="ECO:0007669"/>
    <property type="project" value="UniProtKB-ARBA"/>
</dbReference>
<evidence type="ECO:0000256" key="7">
    <source>
        <dbReference type="ARBA" id="ARBA00022917"/>
    </source>
</evidence>
<keyword evidence="9" id="KW-0802">TPR repeat</keyword>
<dbReference type="InterPro" id="IPR002314">
    <property type="entry name" value="aa-tRNA-synt_IIb"/>
</dbReference>
<keyword evidence="4 13" id="KW-0436">Ligase</keyword>
<dbReference type="InterPro" id="IPR006195">
    <property type="entry name" value="aa-tRNA-synth_II"/>
</dbReference>